<comment type="subcellular location">
    <subcellularLocation>
        <location evidence="1 9">Nucleus</location>
        <location evidence="1 9">Nucleolus</location>
    </subcellularLocation>
</comment>
<dbReference type="Proteomes" id="UP000243797">
    <property type="component" value="Unassembled WGS sequence"/>
</dbReference>
<dbReference type="FunCoup" id="A0A2K1QM67">
    <property type="interactions" value="266"/>
</dbReference>
<dbReference type="GO" id="GO:0042273">
    <property type="term" value="P:ribosomal large subunit biogenesis"/>
    <property type="evidence" value="ECO:0007669"/>
    <property type="project" value="TreeGrafter"/>
</dbReference>
<dbReference type="InterPro" id="IPR007823">
    <property type="entry name" value="RRP8"/>
</dbReference>
<comment type="similarity">
    <text evidence="2 9">Belongs to the methyltransferase superfamily. RRP8 family.</text>
</comment>
<organism evidence="11 12">
    <name type="scientific">Sphaceloma murrayae</name>
    <dbReference type="NCBI Taxonomy" id="2082308"/>
    <lineage>
        <taxon>Eukaryota</taxon>
        <taxon>Fungi</taxon>
        <taxon>Dikarya</taxon>
        <taxon>Ascomycota</taxon>
        <taxon>Pezizomycotina</taxon>
        <taxon>Dothideomycetes</taxon>
        <taxon>Dothideomycetidae</taxon>
        <taxon>Myriangiales</taxon>
        <taxon>Elsinoaceae</taxon>
        <taxon>Sphaceloma</taxon>
    </lineage>
</organism>
<gene>
    <name evidence="11" type="ORF">CAC42_6355</name>
</gene>
<dbReference type="EC" id="2.1.1.-" evidence="9"/>
<keyword evidence="7 9" id="KW-0539">Nucleus</keyword>
<keyword evidence="12" id="KW-1185">Reference proteome</keyword>
<evidence type="ECO:0000256" key="5">
    <source>
        <dbReference type="ARBA" id="ARBA00022679"/>
    </source>
</evidence>
<evidence type="ECO:0000256" key="8">
    <source>
        <dbReference type="ARBA" id="ARBA00076672"/>
    </source>
</evidence>
<dbReference type="STRING" id="2082308.A0A2K1QM67"/>
<evidence type="ECO:0000256" key="9">
    <source>
        <dbReference type="RuleBase" id="RU365074"/>
    </source>
</evidence>
<evidence type="ECO:0000256" key="7">
    <source>
        <dbReference type="ARBA" id="ARBA00023242"/>
    </source>
</evidence>
<dbReference type="GO" id="GO:0005730">
    <property type="term" value="C:nucleolus"/>
    <property type="evidence" value="ECO:0007669"/>
    <property type="project" value="UniProtKB-SubCell"/>
</dbReference>
<evidence type="ECO:0000256" key="1">
    <source>
        <dbReference type="ARBA" id="ARBA00004604"/>
    </source>
</evidence>
<dbReference type="SUPFAM" id="SSF53335">
    <property type="entry name" value="S-adenosyl-L-methionine-dependent methyltransferases"/>
    <property type="match status" value="1"/>
</dbReference>
<reference evidence="11 12" key="1">
    <citation type="submission" date="2017-06" db="EMBL/GenBank/DDBJ databases">
        <title>Draft genome sequence of a variant of Elsinoe murrayae.</title>
        <authorList>
            <person name="Cheng Q."/>
        </authorList>
    </citation>
    <scope>NUCLEOTIDE SEQUENCE [LARGE SCALE GENOMIC DNA]</scope>
    <source>
        <strain evidence="11 12">CQ-2017a</strain>
    </source>
</reference>
<keyword evidence="5 9" id="KW-0808">Transferase</keyword>
<dbReference type="GO" id="GO:0016433">
    <property type="term" value="F:rRNA (adenine) methyltransferase activity"/>
    <property type="evidence" value="ECO:0007669"/>
    <property type="project" value="UniProtKB-ARBA"/>
</dbReference>
<evidence type="ECO:0000256" key="6">
    <source>
        <dbReference type="ARBA" id="ARBA00022691"/>
    </source>
</evidence>
<name>A0A2K1QM67_9PEZI</name>
<feature type="compositionally biased region" description="Basic and acidic residues" evidence="10">
    <location>
        <begin position="16"/>
        <end position="26"/>
    </location>
</feature>
<feature type="compositionally biased region" description="Basic residues" evidence="10">
    <location>
        <begin position="76"/>
        <end position="87"/>
    </location>
</feature>
<dbReference type="Gene3D" id="1.10.10.2150">
    <property type="entry name" value="Ribosomal RNA-processing protein 8, N-terminal domain"/>
    <property type="match status" value="1"/>
</dbReference>
<proteinExistence type="inferred from homology"/>
<protein>
    <recommendedName>
        <fullName evidence="8 9">Ribosomal RNA-processing protein 8</fullName>
        <ecNumber evidence="9">2.1.1.-</ecNumber>
    </recommendedName>
</protein>
<keyword evidence="6 9" id="KW-0949">S-adenosyl-L-methionine</keyword>
<keyword evidence="4 9" id="KW-0489">Methyltransferase</keyword>
<dbReference type="InterPro" id="IPR042036">
    <property type="entry name" value="RRP8_N"/>
</dbReference>
<feature type="region of interest" description="Disordered" evidence="10">
    <location>
        <begin position="245"/>
        <end position="269"/>
    </location>
</feature>
<evidence type="ECO:0000256" key="3">
    <source>
        <dbReference type="ARBA" id="ARBA00022552"/>
    </source>
</evidence>
<dbReference type="OrthoDB" id="10258825at2759"/>
<dbReference type="Gene3D" id="3.40.50.150">
    <property type="entry name" value="Vaccinia Virus protein VP39"/>
    <property type="match status" value="1"/>
</dbReference>
<dbReference type="Pfam" id="PF05148">
    <property type="entry name" value="Methyltransf_8"/>
    <property type="match status" value="1"/>
</dbReference>
<comment type="caution">
    <text evidence="11">The sequence shown here is derived from an EMBL/GenBank/DDBJ whole genome shotgun (WGS) entry which is preliminary data.</text>
</comment>
<evidence type="ECO:0000256" key="4">
    <source>
        <dbReference type="ARBA" id="ARBA00022603"/>
    </source>
</evidence>
<keyword evidence="3 9" id="KW-0698">rRNA processing</keyword>
<dbReference type="PANTHER" id="PTHR12787">
    <property type="entry name" value="RIBOSOMAL RNA-PROCESSING PROTEIN 8"/>
    <property type="match status" value="1"/>
</dbReference>
<evidence type="ECO:0000313" key="11">
    <source>
        <dbReference type="EMBL" id="PNS16248.1"/>
    </source>
</evidence>
<dbReference type="PANTHER" id="PTHR12787:SF0">
    <property type="entry name" value="RIBOSOMAL RNA-PROCESSING PROTEIN 8"/>
    <property type="match status" value="1"/>
</dbReference>
<feature type="compositionally biased region" description="Basic and acidic residues" evidence="10">
    <location>
        <begin position="53"/>
        <end position="62"/>
    </location>
</feature>
<evidence type="ECO:0000256" key="10">
    <source>
        <dbReference type="SAM" id="MobiDB-lite"/>
    </source>
</evidence>
<dbReference type="FunFam" id="1.10.10.2150:FF:000001">
    <property type="entry name" value="Ribosomal RNA-processing protein 8"/>
    <property type="match status" value="1"/>
</dbReference>
<feature type="compositionally biased region" description="Pro residues" evidence="10">
    <location>
        <begin position="149"/>
        <end position="168"/>
    </location>
</feature>
<dbReference type="InterPro" id="IPR029063">
    <property type="entry name" value="SAM-dependent_MTases_sf"/>
</dbReference>
<evidence type="ECO:0000256" key="2">
    <source>
        <dbReference type="ARBA" id="ARBA00006301"/>
    </source>
</evidence>
<dbReference type="AlphaFoldDB" id="A0A2K1QM67"/>
<evidence type="ECO:0000313" key="12">
    <source>
        <dbReference type="Proteomes" id="UP000243797"/>
    </source>
</evidence>
<dbReference type="CDD" id="cd02440">
    <property type="entry name" value="AdoMet_MTases"/>
    <property type="match status" value="1"/>
</dbReference>
<sequence>MFAVPGWSVSASAPKRQTEADIRRNDASGAAAEGKGRKRKRKSGAGASTTEPNVEKQWKKTFENGSLKSDQDGQRSSKKAKKSKDRKSKSTDKKSTPNANNTPLGTPRVRESPPSSSSTVEEKTEPVSKPTDMPSETKVSNSSKHPSVSPAPPPASHKPAPPLPPPALTPLQQKMRSKLISARFRHLNQTLYTTPSTSSLSLFSDSPSIFEDYHAGFRQQVSVWPSNPLEVFISAIETRAKVKERRGFRKGKGQGPGEVSEANGGPEEVEALPRTGGKCVIADLGCGDAEMARRLVKGGTARKKGLEVLSFDLAAPNEYITKADVADLPLGEGKVDVAVFCLALMGTNWIEFVEEAWRVLRWKGELWVAEIKSRFGRRGEKVVEHSVGKRRKTQKKAVREEERDEEEELKTAVDGVERREETDVGAFVEVLARRGFVLKKGQQSIDLSNKMFVRMEFVKAAAPVVGKNVKPDTRGGTEKAAGGKKRFIETDEVDVESEAKVLKPCLYKIR</sequence>
<dbReference type="EMBL" id="NKHZ01000058">
    <property type="protein sequence ID" value="PNS16248.1"/>
    <property type="molecule type" value="Genomic_DNA"/>
</dbReference>
<comment type="function">
    <text evidence="9">S-adenosyl-L-methionine-dependent methyltransferase that specifically methylates the N(1) position of adenine in helix 25.1 in 25S rRNA. Required both for ribosomal 40S and 60S subunits biogenesis. Required for efficient pre-rRNA cleavage at site A2.</text>
</comment>
<dbReference type="InParanoid" id="A0A2K1QM67"/>
<feature type="region of interest" description="Disordered" evidence="10">
    <location>
        <begin position="1"/>
        <end position="170"/>
    </location>
</feature>
<accession>A0A2K1QM67</accession>